<protein>
    <submittedName>
        <fullName evidence="1">Uncharacterized protein</fullName>
    </submittedName>
</protein>
<reference evidence="1" key="4">
    <citation type="submission" date="2019-03" db="UniProtKB">
        <authorList>
            <consortium name="EnsemblPlants"/>
        </authorList>
    </citation>
    <scope>IDENTIFICATION</scope>
</reference>
<evidence type="ECO:0000313" key="1">
    <source>
        <dbReference type="EnsemblPlants" id="AET7Gv20670900.2"/>
    </source>
</evidence>
<evidence type="ECO:0000313" key="2">
    <source>
        <dbReference type="Proteomes" id="UP000015105"/>
    </source>
</evidence>
<dbReference type="PANTHER" id="PTHR33070:SF50">
    <property type="entry name" value="OS08G0553050 PROTEIN"/>
    <property type="match status" value="1"/>
</dbReference>
<keyword evidence="2" id="KW-1185">Reference proteome</keyword>
<reference evidence="1" key="3">
    <citation type="journal article" date="2017" name="Nature">
        <title>Genome sequence of the progenitor of the wheat D genome Aegilops tauschii.</title>
        <authorList>
            <person name="Luo M.C."/>
            <person name="Gu Y.Q."/>
            <person name="Puiu D."/>
            <person name="Wang H."/>
            <person name="Twardziok S.O."/>
            <person name="Deal K.R."/>
            <person name="Huo N."/>
            <person name="Zhu T."/>
            <person name="Wang L."/>
            <person name="Wang Y."/>
            <person name="McGuire P.E."/>
            <person name="Liu S."/>
            <person name="Long H."/>
            <person name="Ramasamy R.K."/>
            <person name="Rodriguez J.C."/>
            <person name="Van S.L."/>
            <person name="Yuan L."/>
            <person name="Wang Z."/>
            <person name="Xia Z."/>
            <person name="Xiao L."/>
            <person name="Anderson O.D."/>
            <person name="Ouyang S."/>
            <person name="Liang Y."/>
            <person name="Zimin A.V."/>
            <person name="Pertea G."/>
            <person name="Qi P."/>
            <person name="Bennetzen J.L."/>
            <person name="Dai X."/>
            <person name="Dawson M.W."/>
            <person name="Muller H.G."/>
            <person name="Kugler K."/>
            <person name="Rivarola-Duarte L."/>
            <person name="Spannagl M."/>
            <person name="Mayer K.F.X."/>
            <person name="Lu F.H."/>
            <person name="Bevan M.W."/>
            <person name="Leroy P."/>
            <person name="Li P."/>
            <person name="You F.M."/>
            <person name="Sun Q."/>
            <person name="Liu Z."/>
            <person name="Lyons E."/>
            <person name="Wicker T."/>
            <person name="Salzberg S.L."/>
            <person name="Devos K.M."/>
            <person name="Dvorak J."/>
        </authorList>
    </citation>
    <scope>NUCLEOTIDE SEQUENCE [LARGE SCALE GENOMIC DNA]</scope>
    <source>
        <strain evidence="1">cv. AL8/78</strain>
    </source>
</reference>
<reference evidence="2" key="2">
    <citation type="journal article" date="2017" name="Nat. Plants">
        <title>The Aegilops tauschii genome reveals multiple impacts of transposons.</title>
        <authorList>
            <person name="Zhao G."/>
            <person name="Zou C."/>
            <person name="Li K."/>
            <person name="Wang K."/>
            <person name="Li T."/>
            <person name="Gao L."/>
            <person name="Zhang X."/>
            <person name="Wang H."/>
            <person name="Yang Z."/>
            <person name="Liu X."/>
            <person name="Jiang W."/>
            <person name="Mao L."/>
            <person name="Kong X."/>
            <person name="Jiao Y."/>
            <person name="Jia J."/>
        </authorList>
    </citation>
    <scope>NUCLEOTIDE SEQUENCE [LARGE SCALE GENOMIC DNA]</scope>
    <source>
        <strain evidence="2">cv. AL8/78</strain>
    </source>
</reference>
<sequence length="151" mass="16693">MASHLRSSSVPSSPCAGETNVEGQLQSLNTAVSSPSSTIETMLDGLRRLVDIYDCIDGLTSLPRSQALICNKSSSAPLSCLTSAMSCKSAFPSSRQASKTCSWLSREEMMQLFRSRSNLGFTRSRKRKKRSRRIPRSLLRLIWRAAEWSGC</sequence>
<dbReference type="PANTHER" id="PTHR33070">
    <property type="entry name" value="OS06G0725500 PROTEIN"/>
    <property type="match status" value="1"/>
</dbReference>
<reference evidence="1" key="5">
    <citation type="journal article" date="2021" name="G3 (Bethesda)">
        <title>Aegilops tauschii genome assembly Aet v5.0 features greater sequence contiguity and improved annotation.</title>
        <authorList>
            <person name="Wang L."/>
            <person name="Zhu T."/>
            <person name="Rodriguez J.C."/>
            <person name="Deal K.R."/>
            <person name="Dubcovsky J."/>
            <person name="McGuire P.E."/>
            <person name="Lux T."/>
            <person name="Spannagl M."/>
            <person name="Mayer K.F.X."/>
            <person name="Baldrich P."/>
            <person name="Meyers B.C."/>
            <person name="Huo N."/>
            <person name="Gu Y.Q."/>
            <person name="Zhou H."/>
            <person name="Devos K.M."/>
            <person name="Bennetzen J.L."/>
            <person name="Unver T."/>
            <person name="Budak H."/>
            <person name="Gulick P.J."/>
            <person name="Galiba G."/>
            <person name="Kalapos B."/>
            <person name="Nelson D.R."/>
            <person name="Li P."/>
            <person name="You F.M."/>
            <person name="Luo M.C."/>
            <person name="Dvorak J."/>
        </authorList>
    </citation>
    <scope>NUCLEOTIDE SEQUENCE [LARGE SCALE GENOMIC DNA]</scope>
    <source>
        <strain evidence="1">cv. AL8/78</strain>
    </source>
</reference>
<dbReference type="EnsemblPlants" id="AET7Gv20670900.2">
    <property type="protein sequence ID" value="AET7Gv20670900.2"/>
    <property type="gene ID" value="AET7Gv20670900"/>
</dbReference>
<name>A0A453RQU8_AEGTS</name>
<dbReference type="Proteomes" id="UP000015105">
    <property type="component" value="Chromosome 7D"/>
</dbReference>
<proteinExistence type="predicted"/>
<reference evidence="2" key="1">
    <citation type="journal article" date="2014" name="Science">
        <title>Ancient hybridizations among the ancestral genomes of bread wheat.</title>
        <authorList>
            <consortium name="International Wheat Genome Sequencing Consortium,"/>
            <person name="Marcussen T."/>
            <person name="Sandve S.R."/>
            <person name="Heier L."/>
            <person name="Spannagl M."/>
            <person name="Pfeifer M."/>
            <person name="Jakobsen K.S."/>
            <person name="Wulff B.B."/>
            <person name="Steuernagel B."/>
            <person name="Mayer K.F."/>
            <person name="Olsen O.A."/>
        </authorList>
    </citation>
    <scope>NUCLEOTIDE SEQUENCE [LARGE SCALE GENOMIC DNA]</scope>
    <source>
        <strain evidence="2">cv. AL8/78</strain>
    </source>
</reference>
<accession>A0A453RQU8</accession>
<dbReference type="AlphaFoldDB" id="A0A453RQU8"/>
<organism evidence="1 2">
    <name type="scientific">Aegilops tauschii subsp. strangulata</name>
    <name type="common">Goatgrass</name>
    <dbReference type="NCBI Taxonomy" id="200361"/>
    <lineage>
        <taxon>Eukaryota</taxon>
        <taxon>Viridiplantae</taxon>
        <taxon>Streptophyta</taxon>
        <taxon>Embryophyta</taxon>
        <taxon>Tracheophyta</taxon>
        <taxon>Spermatophyta</taxon>
        <taxon>Magnoliopsida</taxon>
        <taxon>Liliopsida</taxon>
        <taxon>Poales</taxon>
        <taxon>Poaceae</taxon>
        <taxon>BOP clade</taxon>
        <taxon>Pooideae</taxon>
        <taxon>Triticodae</taxon>
        <taxon>Triticeae</taxon>
        <taxon>Triticinae</taxon>
        <taxon>Aegilops</taxon>
    </lineage>
</organism>
<dbReference type="Gramene" id="AET7Gv20670900.2">
    <property type="protein sequence ID" value="AET7Gv20670900.2"/>
    <property type="gene ID" value="AET7Gv20670900"/>
</dbReference>